<name>A0ABC9TZ01_CLOSY</name>
<protein>
    <submittedName>
        <fullName evidence="1">Uncharacterized protein</fullName>
    </submittedName>
</protein>
<proteinExistence type="predicted"/>
<dbReference type="Proteomes" id="UP000016491">
    <property type="component" value="Unassembled WGS sequence"/>
</dbReference>
<organism evidence="1 2">
    <name type="scientific">[Clostridium] symbiosum ATCC 14940</name>
    <dbReference type="NCBI Taxonomy" id="411472"/>
    <lineage>
        <taxon>Bacteria</taxon>
        <taxon>Bacillati</taxon>
        <taxon>Bacillota</taxon>
        <taxon>Clostridia</taxon>
        <taxon>Lachnospirales</taxon>
        <taxon>Lachnospiraceae</taxon>
        <taxon>Otoolea</taxon>
    </lineage>
</organism>
<dbReference type="AlphaFoldDB" id="A0ABC9TZ01"/>
<sequence>MFLYYEHFLLKSQLPFTKIFTKKDAYFLFIYSPLPCCLYID</sequence>
<comment type="caution">
    <text evidence="1">The sequence shown here is derived from an EMBL/GenBank/DDBJ whole genome shotgun (WGS) entry which is preliminary data.</text>
</comment>
<reference evidence="1 2" key="1">
    <citation type="submission" date="2013-07" db="EMBL/GenBank/DDBJ databases">
        <authorList>
            <person name="Weinstock G."/>
            <person name="Sodergren E."/>
            <person name="Wylie T."/>
            <person name="Fulton L."/>
            <person name="Fulton R."/>
            <person name="Fronick C."/>
            <person name="O'Laughlin M."/>
            <person name="Godfrey J."/>
            <person name="Miner T."/>
            <person name="Herter B."/>
            <person name="Appelbaum E."/>
            <person name="Cordes M."/>
            <person name="Lek S."/>
            <person name="Wollam A."/>
            <person name="Pepin K.H."/>
            <person name="Palsikar V.B."/>
            <person name="Mitreva M."/>
            <person name="Wilson R.K."/>
        </authorList>
    </citation>
    <scope>NUCLEOTIDE SEQUENCE [LARGE SCALE GENOMIC DNA]</scope>
    <source>
        <strain evidence="1 2">ATCC 14940</strain>
    </source>
</reference>
<accession>A0ABC9TZ01</accession>
<evidence type="ECO:0000313" key="2">
    <source>
        <dbReference type="Proteomes" id="UP000016491"/>
    </source>
</evidence>
<dbReference type="EMBL" id="AWSU01000147">
    <property type="protein sequence ID" value="ERI77604.1"/>
    <property type="molecule type" value="Genomic_DNA"/>
</dbReference>
<gene>
    <name evidence="1" type="ORF">CLOSYM_01934</name>
</gene>
<evidence type="ECO:0000313" key="1">
    <source>
        <dbReference type="EMBL" id="ERI77604.1"/>
    </source>
</evidence>